<gene>
    <name evidence="2" type="primary">MED14_1</name>
    <name evidence="2" type="ORF">CEXT_629191</name>
</gene>
<dbReference type="InterPro" id="IPR056878">
    <property type="entry name" value="RM5_Med14"/>
</dbReference>
<organism evidence="2 3">
    <name type="scientific">Caerostris extrusa</name>
    <name type="common">Bark spider</name>
    <name type="synonym">Caerostris bankana</name>
    <dbReference type="NCBI Taxonomy" id="172846"/>
    <lineage>
        <taxon>Eukaryota</taxon>
        <taxon>Metazoa</taxon>
        <taxon>Ecdysozoa</taxon>
        <taxon>Arthropoda</taxon>
        <taxon>Chelicerata</taxon>
        <taxon>Arachnida</taxon>
        <taxon>Araneae</taxon>
        <taxon>Araneomorphae</taxon>
        <taxon>Entelegynae</taxon>
        <taxon>Araneoidea</taxon>
        <taxon>Araneidae</taxon>
        <taxon>Caerostris</taxon>
    </lineage>
</organism>
<feature type="domain" description="Mediator of RNA polymerase II transcription subunit 14 RM5" evidence="1">
    <location>
        <begin position="7"/>
        <end position="54"/>
    </location>
</feature>
<dbReference type="AlphaFoldDB" id="A0AAV4VFQ3"/>
<dbReference type="Pfam" id="PF25067">
    <property type="entry name" value="RM5_Med14"/>
    <property type="match status" value="1"/>
</dbReference>
<dbReference type="Proteomes" id="UP001054945">
    <property type="component" value="Unassembled WGS sequence"/>
</dbReference>
<protein>
    <submittedName>
        <fullName evidence="2">Mediator of RNA polymerase II transcription subunit 14</fullName>
    </submittedName>
</protein>
<evidence type="ECO:0000313" key="2">
    <source>
        <dbReference type="EMBL" id="GIY68948.1"/>
    </source>
</evidence>
<accession>A0AAV4VFQ3</accession>
<sequence length="98" mass="11110">CCTLLSLSCTIRLNNKAARTWFVEFVFCNCPVPSACPKEQGPCRALHYAYDFSAGTQKQMSEMVDEMLNDWCIIGHLYKVVLHNSFLVQINFLCGILV</sequence>
<reference evidence="2 3" key="1">
    <citation type="submission" date="2021-06" db="EMBL/GenBank/DDBJ databases">
        <title>Caerostris extrusa draft genome.</title>
        <authorList>
            <person name="Kono N."/>
            <person name="Arakawa K."/>
        </authorList>
    </citation>
    <scope>NUCLEOTIDE SEQUENCE [LARGE SCALE GENOMIC DNA]</scope>
</reference>
<evidence type="ECO:0000313" key="3">
    <source>
        <dbReference type="Proteomes" id="UP001054945"/>
    </source>
</evidence>
<comment type="caution">
    <text evidence="2">The sequence shown here is derived from an EMBL/GenBank/DDBJ whole genome shotgun (WGS) entry which is preliminary data.</text>
</comment>
<dbReference type="EMBL" id="BPLR01014469">
    <property type="protein sequence ID" value="GIY68948.1"/>
    <property type="molecule type" value="Genomic_DNA"/>
</dbReference>
<name>A0AAV4VFQ3_CAEEX</name>
<proteinExistence type="predicted"/>
<feature type="non-terminal residue" evidence="2">
    <location>
        <position position="1"/>
    </location>
</feature>
<keyword evidence="3" id="KW-1185">Reference proteome</keyword>
<evidence type="ECO:0000259" key="1">
    <source>
        <dbReference type="Pfam" id="PF25067"/>
    </source>
</evidence>